<dbReference type="InterPro" id="IPR036188">
    <property type="entry name" value="FAD/NAD-bd_sf"/>
</dbReference>
<organism evidence="1 2">
    <name type="scientific">Legionella santicrucis</name>
    <dbReference type="NCBI Taxonomy" id="45074"/>
    <lineage>
        <taxon>Bacteria</taxon>
        <taxon>Pseudomonadati</taxon>
        <taxon>Pseudomonadota</taxon>
        <taxon>Gammaproteobacteria</taxon>
        <taxon>Legionellales</taxon>
        <taxon>Legionellaceae</taxon>
        <taxon>Legionella</taxon>
    </lineage>
</organism>
<evidence type="ECO:0000313" key="2">
    <source>
        <dbReference type="Proteomes" id="UP000054703"/>
    </source>
</evidence>
<sequence>MKTLKTRPNTLQKILTQLAQEIGVKIQTEEEVKAETIKEKLTNEYPNVRLIIGADGTHSVVSRSLFSEKNQLKHEFDYVLQLRFDIDGDEKASGIQIQDFYQQMARKGLIANEYVGHYENGKTPVTMQMMISKEDFLALQKATSKNPIKPFSTSAPIQPGIPTLPPHLQSFITSYLQYKVQDTSNMGQRIDNESIRISVNEAPATHAKQIVNSHGKTRVILEGDSALGLSYFKGLNAGLQASARFLTTMTLSIKDSFRNVDIMDELLHKYQTWFLKDFAPKKVKEVGNYSFWRVRSFMKAMRAVRFIKTASVADYDDDLEPAIKDYFKHFTHDPLARAVNPKWNPFPHREYPLVKFGQLSFTPLKHTAKKIGKLFVDYFKPYKSVHQIGQDFKQPLVAIGSFFTGLIKTGIGICTLNAWSLIDGLFNMVRGAIELITTPLTWIIKPVTRGLATLIHGGFKKIEENEGVRYLAQYGQTYLGQKKDSDLTSEKTIHELLAVCNDIHRKFDKSVSRGQKTDLEIEEYGRYAAIRSNNVLNRQKLARYFSLFTLSTKDKRDASSQESIRVTNSSVF</sequence>
<keyword evidence="2" id="KW-1185">Reference proteome</keyword>
<proteinExistence type="predicted"/>
<reference evidence="1 2" key="1">
    <citation type="submission" date="2015-11" db="EMBL/GenBank/DDBJ databases">
        <title>Genomic analysis of 38 Legionella species identifies large and diverse effector repertoires.</title>
        <authorList>
            <person name="Burstein D."/>
            <person name="Amaro F."/>
            <person name="Zusman T."/>
            <person name="Lifshitz Z."/>
            <person name="Cohen O."/>
            <person name="Gilbert J.A."/>
            <person name="Pupko T."/>
            <person name="Shuman H.A."/>
            <person name="Segal G."/>
        </authorList>
    </citation>
    <scope>NUCLEOTIDE SEQUENCE [LARGE SCALE GENOMIC DNA]</scope>
    <source>
        <strain evidence="1 2">SC-63-C7</strain>
    </source>
</reference>
<name>A0A0W0YJH2_9GAMM</name>
<comment type="caution">
    <text evidence="1">The sequence shown here is derived from an EMBL/GenBank/DDBJ whole genome shotgun (WGS) entry which is preliminary data.</text>
</comment>
<evidence type="ECO:0000313" key="1">
    <source>
        <dbReference type="EMBL" id="KTD56994.1"/>
    </source>
</evidence>
<dbReference type="Proteomes" id="UP000054703">
    <property type="component" value="Unassembled WGS sequence"/>
</dbReference>
<dbReference type="STRING" id="45074.Lsan_2616"/>
<dbReference type="PATRIC" id="fig|45074.5.peg.2814"/>
<dbReference type="RefSeq" id="WP_237762131.1">
    <property type="nucleotide sequence ID" value="NZ_CAAAIH010000032.1"/>
</dbReference>
<dbReference type="SUPFAM" id="SSF51905">
    <property type="entry name" value="FAD/NAD(P)-binding domain"/>
    <property type="match status" value="1"/>
</dbReference>
<dbReference type="AlphaFoldDB" id="A0A0W0YJH2"/>
<gene>
    <name evidence="1" type="ORF">Lsan_2616</name>
</gene>
<accession>A0A0W0YJH2</accession>
<dbReference type="EMBL" id="LNYU01000078">
    <property type="protein sequence ID" value="KTD56994.1"/>
    <property type="molecule type" value="Genomic_DNA"/>
</dbReference>
<protein>
    <submittedName>
        <fullName evidence="1">Uncharacterized protein</fullName>
    </submittedName>
</protein>